<evidence type="ECO:0000313" key="3">
    <source>
        <dbReference type="Proteomes" id="UP000265800"/>
    </source>
</evidence>
<evidence type="ECO:0000259" key="1">
    <source>
        <dbReference type="Pfam" id="PF02589"/>
    </source>
</evidence>
<dbReference type="OrthoDB" id="9794157at2"/>
<dbReference type="InterPro" id="IPR003741">
    <property type="entry name" value="LUD_dom"/>
</dbReference>
<dbReference type="EMBL" id="QWKZ01000012">
    <property type="protein sequence ID" value="RIH88464.1"/>
    <property type="molecule type" value="Genomic_DNA"/>
</dbReference>
<dbReference type="SUPFAM" id="SSF100950">
    <property type="entry name" value="NagB/RpiA/CoA transferase-like"/>
    <property type="match status" value="1"/>
</dbReference>
<sequence length="206" mass="21973">MRERILARIRRALEHRPRLELPPSLEPASLAPAEARALFLRRLEENGAEAVVLESLEAAQAWLAGFAQTFEGVALGEGLPAALRPALPLRPPEEAPLGVSWALGAVAETGTVVLGSREGRRVQLLPPTHLVFVPGSRVYATLYEALLSLSHRPSALALHSGPSKSADIGQIMVKGVHGPGRLVVALVDQSPSDLQTPEAPQAKLEQ</sequence>
<dbReference type="AlphaFoldDB" id="A0A399EV17"/>
<protein>
    <submittedName>
        <fullName evidence="2">Lactate utilization protein C</fullName>
    </submittedName>
</protein>
<dbReference type="RefSeq" id="WP_119359271.1">
    <property type="nucleotide sequence ID" value="NZ_QWKZ01000012.1"/>
</dbReference>
<dbReference type="Pfam" id="PF02589">
    <property type="entry name" value="LUD_dom"/>
    <property type="match status" value="1"/>
</dbReference>
<dbReference type="Proteomes" id="UP000265800">
    <property type="component" value="Unassembled WGS sequence"/>
</dbReference>
<evidence type="ECO:0000313" key="2">
    <source>
        <dbReference type="EMBL" id="RIH88464.1"/>
    </source>
</evidence>
<keyword evidence="3" id="KW-1185">Reference proteome</keyword>
<dbReference type="InterPro" id="IPR037171">
    <property type="entry name" value="NagB/RpiA_transferase-like"/>
</dbReference>
<gene>
    <name evidence="2" type="primary">lutC</name>
    <name evidence="2" type="ORF">Mlute_00591</name>
</gene>
<dbReference type="PANTHER" id="PTHR43682">
    <property type="entry name" value="LACTATE UTILIZATION PROTEIN C"/>
    <property type="match status" value="1"/>
</dbReference>
<comment type="caution">
    <text evidence="2">The sequence shown here is derived from an EMBL/GenBank/DDBJ whole genome shotgun (WGS) entry which is preliminary data.</text>
</comment>
<reference evidence="2 3" key="1">
    <citation type="submission" date="2018-08" db="EMBL/GenBank/DDBJ databases">
        <title>Meiothermus luteus KCTC 52599 genome sequencing project.</title>
        <authorList>
            <person name="Da Costa M.S."/>
            <person name="Albuquerque L."/>
            <person name="Raposo P."/>
            <person name="Froufe H.J.C."/>
            <person name="Barroso C.S."/>
            <person name="Egas C."/>
        </authorList>
    </citation>
    <scope>NUCLEOTIDE SEQUENCE [LARGE SCALE GENOMIC DNA]</scope>
    <source>
        <strain evidence="2 3">KCTC 52599</strain>
    </source>
</reference>
<feature type="domain" description="LUD" evidence="1">
    <location>
        <begin position="94"/>
        <end position="187"/>
    </location>
</feature>
<dbReference type="Gene3D" id="3.40.50.10420">
    <property type="entry name" value="NagB/RpiA/CoA transferase-like"/>
    <property type="match status" value="1"/>
</dbReference>
<dbReference type="PANTHER" id="PTHR43682:SF1">
    <property type="entry name" value="LACTATE UTILIZATION PROTEIN C"/>
    <property type="match status" value="1"/>
</dbReference>
<name>A0A399EV17_9DEIN</name>
<organism evidence="2 3">
    <name type="scientific">Meiothermus luteus</name>
    <dbReference type="NCBI Taxonomy" id="2026184"/>
    <lineage>
        <taxon>Bacteria</taxon>
        <taxon>Thermotogati</taxon>
        <taxon>Deinococcota</taxon>
        <taxon>Deinococci</taxon>
        <taxon>Thermales</taxon>
        <taxon>Thermaceae</taxon>
        <taxon>Meiothermus</taxon>
    </lineage>
</organism>
<dbReference type="InterPro" id="IPR024185">
    <property type="entry name" value="FTHF_cligase-like_sf"/>
</dbReference>
<accession>A0A399EV17</accession>
<proteinExistence type="predicted"/>